<dbReference type="PANTHER" id="PTHR45740">
    <property type="entry name" value="POLY [ADP-RIBOSE] POLYMERASE"/>
    <property type="match status" value="1"/>
</dbReference>
<feature type="region of interest" description="Disordered" evidence="2">
    <location>
        <begin position="418"/>
        <end position="446"/>
    </location>
</feature>
<dbReference type="PANTHER" id="PTHR45740:SF2">
    <property type="entry name" value="POLY [ADP-RIBOSE] POLYMERASE"/>
    <property type="match status" value="1"/>
</dbReference>
<gene>
    <name evidence="5" type="ORF">CLV84_1004</name>
</gene>
<dbReference type="GO" id="GO:1990404">
    <property type="term" value="F:NAD+-protein mono-ADP-ribosyltransferase activity"/>
    <property type="evidence" value="ECO:0007669"/>
    <property type="project" value="TreeGrafter"/>
</dbReference>
<dbReference type="Gene3D" id="3.90.228.10">
    <property type="match status" value="1"/>
</dbReference>
<proteinExistence type="predicted"/>
<dbReference type="CDD" id="cd22744">
    <property type="entry name" value="OTU"/>
    <property type="match status" value="1"/>
</dbReference>
<feature type="domain" description="PARP catalytic" evidence="3">
    <location>
        <begin position="572"/>
        <end position="722"/>
    </location>
</feature>
<accession>A0A2S6I970</accession>
<feature type="coiled-coil region" evidence="1">
    <location>
        <begin position="527"/>
        <end position="557"/>
    </location>
</feature>
<keyword evidence="6" id="KW-1185">Reference proteome</keyword>
<evidence type="ECO:0000313" key="6">
    <source>
        <dbReference type="Proteomes" id="UP000237662"/>
    </source>
</evidence>
<dbReference type="InterPro" id="IPR025295">
    <property type="entry name" value="eCIS_core_dom"/>
</dbReference>
<evidence type="ECO:0000259" key="3">
    <source>
        <dbReference type="Pfam" id="PF00644"/>
    </source>
</evidence>
<dbReference type="InterPro" id="IPR012317">
    <property type="entry name" value="Poly(ADP-ribose)pol_cat_dom"/>
</dbReference>
<dbReference type="SUPFAM" id="SSF56399">
    <property type="entry name" value="ADP-ribosylation"/>
    <property type="match status" value="1"/>
</dbReference>
<evidence type="ECO:0000256" key="2">
    <source>
        <dbReference type="SAM" id="MobiDB-lite"/>
    </source>
</evidence>
<evidence type="ECO:0000313" key="5">
    <source>
        <dbReference type="EMBL" id="PPK88041.1"/>
    </source>
</evidence>
<dbReference type="InterPro" id="IPR051712">
    <property type="entry name" value="ARTD-AVP"/>
</dbReference>
<feature type="compositionally biased region" description="Basic residues" evidence="2">
    <location>
        <begin position="425"/>
        <end position="443"/>
    </location>
</feature>
<feature type="compositionally biased region" description="Low complexity" evidence="2">
    <location>
        <begin position="8"/>
        <end position="22"/>
    </location>
</feature>
<dbReference type="Gene3D" id="3.90.70.80">
    <property type="match status" value="1"/>
</dbReference>
<name>A0A2S6I970_9BACT</name>
<dbReference type="Proteomes" id="UP000237662">
    <property type="component" value="Unassembled WGS sequence"/>
</dbReference>
<comment type="caution">
    <text evidence="5">The sequence shown here is derived from an EMBL/GenBank/DDBJ whole genome shotgun (WGS) entry which is preliminary data.</text>
</comment>
<dbReference type="Pfam" id="PF13699">
    <property type="entry name" value="eCIS_core"/>
    <property type="match status" value="1"/>
</dbReference>
<dbReference type="Pfam" id="PF00644">
    <property type="entry name" value="PARP"/>
    <property type="match status" value="1"/>
</dbReference>
<keyword evidence="1" id="KW-0175">Coiled coil</keyword>
<feature type="region of interest" description="Disordered" evidence="2">
    <location>
        <begin position="1"/>
        <end position="29"/>
    </location>
</feature>
<dbReference type="AlphaFoldDB" id="A0A2S6I970"/>
<evidence type="ECO:0000256" key="1">
    <source>
        <dbReference type="SAM" id="Coils"/>
    </source>
</evidence>
<protein>
    <submittedName>
        <fullName evidence="5">Uncharacterized protein DUF4157</fullName>
    </submittedName>
</protein>
<feature type="domain" description="eCIS core" evidence="4">
    <location>
        <begin position="79"/>
        <end position="144"/>
    </location>
</feature>
<dbReference type="GO" id="GO:0003950">
    <property type="term" value="F:NAD+ poly-ADP-ribosyltransferase activity"/>
    <property type="evidence" value="ECO:0007669"/>
    <property type="project" value="InterPro"/>
</dbReference>
<dbReference type="EMBL" id="PTJC01000005">
    <property type="protein sequence ID" value="PPK88041.1"/>
    <property type="molecule type" value="Genomic_DNA"/>
</dbReference>
<dbReference type="RefSeq" id="WP_170067578.1">
    <property type="nucleotide sequence ID" value="NZ_PTJC01000005.1"/>
</dbReference>
<sequence>MNTHADQRQASAGHSAASSVSHQQRDSAAVRRFVDERPAARAQARWQGIADGSPRVKQLRSVQAMANGGASRQPNKTGLPDGLKAGLEKLSGYAMDDVRVHYGSQQPARLQAHAYAQGTAIHLASGQAKHLPHEAWHVVQQKQGRVRPTFRLGGEAINDDAGLEREADVMGARANRPAAGLAAPVGSPHCGDCGCASCTGSSETAAPVARRALSVAGYVQRIAIDGLAPDLQTALVAAYRADASNGDMWGRESDIAALAIGLGIRIHVLNFSADPSAPGTDNVQTYGGGGRPIYLHYSGDHYDVLEPAQNGLYANATIGQRFRRFPIPGNGNCLFAAIWQAAKTEAETARRVADPDGNPISSMDEGQRFLRAFCHGGDAPLVPEAAVLQEIAAMDDGLSDEHIGPHLTAGLLPYSVAPEGDAGQVRRRRKKGRKHRVKKKKKPPASALPVAPLKAAVLSAKEATARLAKFKSAPDYWATLAWTPISEYAMKANLPREDPLFAAIQASVSAGIANQPYVSGKGESTRMEVVEKAVAALKAKKKLSEQEVAKLKTLERRLTEKQRGGAPPPRSRPVEIDRIEVIANQRLWNAYQAANQSIRADLTQRRDTDPLNKVKFAGAKDQTLDDSVGEKRLFHASSPEILDMIETGGFNPAYSANKAKPGEKPRYGPLGQGAYFADVMSKAMTYTQCPVCSDYDCQVHKEENSEILLSRVLLGHVKKAHSFLQPGNLRGEDLSMGKAGRHSVYSEGIKGSKNLFTAASGLNEYAVRQAAQTYPEFRIYYKTK</sequence>
<evidence type="ECO:0000259" key="4">
    <source>
        <dbReference type="Pfam" id="PF13699"/>
    </source>
</evidence>
<organism evidence="5 6">
    <name type="scientific">Neolewinella xylanilytica</name>
    <dbReference type="NCBI Taxonomy" id="1514080"/>
    <lineage>
        <taxon>Bacteria</taxon>
        <taxon>Pseudomonadati</taxon>
        <taxon>Bacteroidota</taxon>
        <taxon>Saprospiria</taxon>
        <taxon>Saprospirales</taxon>
        <taxon>Lewinellaceae</taxon>
        <taxon>Neolewinella</taxon>
    </lineage>
</organism>
<reference evidence="5 6" key="1">
    <citation type="submission" date="2018-02" db="EMBL/GenBank/DDBJ databases">
        <title>Genomic Encyclopedia of Archaeal and Bacterial Type Strains, Phase II (KMG-II): from individual species to whole genera.</title>
        <authorList>
            <person name="Goeker M."/>
        </authorList>
    </citation>
    <scope>NUCLEOTIDE SEQUENCE [LARGE SCALE GENOMIC DNA]</scope>
    <source>
        <strain evidence="5 6">DSM 29526</strain>
    </source>
</reference>